<dbReference type="CDD" id="cd00167">
    <property type="entry name" value="SANT"/>
    <property type="match status" value="1"/>
</dbReference>
<dbReference type="InterPro" id="IPR017930">
    <property type="entry name" value="Myb_dom"/>
</dbReference>
<dbReference type="AlphaFoldDB" id="A0A7S3SLN7"/>
<dbReference type="Pfam" id="PF00249">
    <property type="entry name" value="Myb_DNA-binding"/>
    <property type="match status" value="1"/>
</dbReference>
<proteinExistence type="predicted"/>
<feature type="compositionally biased region" description="Low complexity" evidence="1">
    <location>
        <begin position="117"/>
        <end position="141"/>
    </location>
</feature>
<gene>
    <name evidence="4" type="ORF">SACU0126_LOCUS15786</name>
</gene>
<accession>A0A7S3SLN7</accession>
<dbReference type="InterPro" id="IPR009057">
    <property type="entry name" value="Homeodomain-like_sf"/>
</dbReference>
<dbReference type="SUPFAM" id="SSF46689">
    <property type="entry name" value="Homeodomain-like"/>
    <property type="match status" value="1"/>
</dbReference>
<feature type="domain" description="HTH myb-type" evidence="3">
    <location>
        <begin position="1"/>
        <end position="50"/>
    </location>
</feature>
<dbReference type="SMART" id="SM00717">
    <property type="entry name" value="SANT"/>
    <property type="match status" value="1"/>
</dbReference>
<dbReference type="Gene3D" id="1.10.10.60">
    <property type="entry name" value="Homeodomain-like"/>
    <property type="match status" value="1"/>
</dbReference>
<reference evidence="4" key="1">
    <citation type="submission" date="2021-01" db="EMBL/GenBank/DDBJ databases">
        <authorList>
            <person name="Corre E."/>
            <person name="Pelletier E."/>
            <person name="Niang G."/>
            <person name="Scheremetjew M."/>
            <person name="Finn R."/>
            <person name="Kale V."/>
            <person name="Holt S."/>
            <person name="Cochrane G."/>
            <person name="Meng A."/>
            <person name="Brown T."/>
            <person name="Cohen L."/>
        </authorList>
    </citation>
    <scope>NUCLEOTIDE SEQUENCE</scope>
    <source>
        <strain evidence="4">SPMC142</strain>
    </source>
</reference>
<feature type="domain" description="Myb-like" evidence="2">
    <location>
        <begin position="1"/>
        <end position="46"/>
    </location>
</feature>
<feature type="region of interest" description="Disordered" evidence="1">
    <location>
        <begin position="388"/>
        <end position="427"/>
    </location>
</feature>
<dbReference type="EMBL" id="HBIQ01049624">
    <property type="protein sequence ID" value="CAE0558454.1"/>
    <property type="molecule type" value="Transcribed_RNA"/>
</dbReference>
<evidence type="ECO:0000259" key="3">
    <source>
        <dbReference type="PROSITE" id="PS51294"/>
    </source>
</evidence>
<evidence type="ECO:0000256" key="1">
    <source>
        <dbReference type="SAM" id="MobiDB-lite"/>
    </source>
</evidence>
<dbReference type="InterPro" id="IPR001005">
    <property type="entry name" value="SANT/Myb"/>
</dbReference>
<dbReference type="PROSITE" id="PS51294">
    <property type="entry name" value="HTH_MYB"/>
    <property type="match status" value="1"/>
</dbReference>
<evidence type="ECO:0000259" key="2">
    <source>
        <dbReference type="PROSITE" id="PS50090"/>
    </source>
</evidence>
<evidence type="ECO:0000313" key="4">
    <source>
        <dbReference type="EMBL" id="CAE0558454.1"/>
    </source>
</evidence>
<protein>
    <submittedName>
        <fullName evidence="4">Uncharacterized protein</fullName>
    </submittedName>
</protein>
<sequence>MQAWAPEEDQVILDMVQQEGPKWSRIVQQLPGRTVSSVRNRWQRIEKGRKLREAGVESKNRCHACGEPKRGHICYQKLRGGPQVDLRNAMGSASNIRRMNPDALRIAHQLAPPSVASQLHSLPSSHPLSQRSQRPQMQLQQHTHGGGNLSLKGMPPPRPPPPRRTRSQSLIDLAAAAGVGSNSGANGGYCAQGGGSSLFPPPDNAGAYNHQLGLTVDVAAAQPFPHLERSNTSFFNSLSQDDAFSPLTRELFESWAESPRQNQLPPNVAALLSNPDAPPALKQAASGQRSGPIKLTRAVSGFFAQAATAENSPNTSLGAAASLPTGGMVGLPPLSSFPGPAPASAAAYGNGNRQASHPDPMMRSHSLTAADLKLDMLPMEDGSFCGLAGAPHDSFSTSPRGGSGGRPQLQRRRSSRLSLSAFLEDID</sequence>
<feature type="region of interest" description="Disordered" evidence="1">
    <location>
        <begin position="341"/>
        <end position="360"/>
    </location>
</feature>
<name>A0A7S3SLN7_9SPIT</name>
<organism evidence="4">
    <name type="scientific">Strombidinopsis acuminata</name>
    <dbReference type="NCBI Taxonomy" id="141414"/>
    <lineage>
        <taxon>Eukaryota</taxon>
        <taxon>Sar</taxon>
        <taxon>Alveolata</taxon>
        <taxon>Ciliophora</taxon>
        <taxon>Intramacronucleata</taxon>
        <taxon>Spirotrichea</taxon>
        <taxon>Choreotrichia</taxon>
        <taxon>Choreotrichida</taxon>
        <taxon>Strombidinopsidae</taxon>
        <taxon>Strombidinopsis</taxon>
    </lineage>
</organism>
<feature type="region of interest" description="Disordered" evidence="1">
    <location>
        <begin position="115"/>
        <end position="166"/>
    </location>
</feature>
<dbReference type="PROSITE" id="PS50090">
    <property type="entry name" value="MYB_LIKE"/>
    <property type="match status" value="1"/>
</dbReference>